<evidence type="ECO:0000256" key="2">
    <source>
        <dbReference type="ARBA" id="ARBA00022670"/>
    </source>
</evidence>
<dbReference type="PANTHER" id="PTHR11804:SF84">
    <property type="entry name" value="SACCHAROLYSIN"/>
    <property type="match status" value="1"/>
</dbReference>
<feature type="compositionally biased region" description="Basic residues" evidence="8">
    <location>
        <begin position="705"/>
        <end position="722"/>
    </location>
</feature>
<evidence type="ECO:0000313" key="10">
    <source>
        <dbReference type="EMBL" id="CAH0376704.1"/>
    </source>
</evidence>
<name>A0A8J2X1S6_9STRA</name>
<evidence type="ECO:0000256" key="4">
    <source>
        <dbReference type="ARBA" id="ARBA00022801"/>
    </source>
</evidence>
<comment type="caution">
    <text evidence="10">The sequence shown here is derived from an EMBL/GenBank/DDBJ whole genome shotgun (WGS) entry which is preliminary data.</text>
</comment>
<dbReference type="GO" id="GO:0006508">
    <property type="term" value="P:proteolysis"/>
    <property type="evidence" value="ECO:0007669"/>
    <property type="project" value="UniProtKB-KW"/>
</dbReference>
<dbReference type="Gene3D" id="3.40.390.10">
    <property type="entry name" value="Collagenase (Catalytic Domain)"/>
    <property type="match status" value="1"/>
</dbReference>
<keyword evidence="2 7" id="KW-0645">Protease</keyword>
<dbReference type="InterPro" id="IPR024077">
    <property type="entry name" value="Neurolysin/TOP_dom2"/>
</dbReference>
<dbReference type="InterPro" id="IPR024080">
    <property type="entry name" value="Neurolysin/TOP_N"/>
</dbReference>
<dbReference type="SUPFAM" id="SSF55486">
    <property type="entry name" value="Metalloproteases ('zincins'), catalytic domain"/>
    <property type="match status" value="1"/>
</dbReference>
<keyword evidence="5 7" id="KW-0862">Zinc</keyword>
<dbReference type="Gene3D" id="1.20.1050.40">
    <property type="entry name" value="Endopeptidase. Chain P, domain 1"/>
    <property type="match status" value="1"/>
</dbReference>
<keyword evidence="4 7" id="KW-0378">Hydrolase</keyword>
<evidence type="ECO:0000256" key="8">
    <source>
        <dbReference type="SAM" id="MobiDB-lite"/>
    </source>
</evidence>
<evidence type="ECO:0000256" key="1">
    <source>
        <dbReference type="ARBA" id="ARBA00006040"/>
    </source>
</evidence>
<organism evidence="10 11">
    <name type="scientific">Pelagomonas calceolata</name>
    <dbReference type="NCBI Taxonomy" id="35677"/>
    <lineage>
        <taxon>Eukaryota</taxon>
        <taxon>Sar</taxon>
        <taxon>Stramenopiles</taxon>
        <taxon>Ochrophyta</taxon>
        <taxon>Pelagophyceae</taxon>
        <taxon>Pelagomonadales</taxon>
        <taxon>Pelagomonadaceae</taxon>
        <taxon>Pelagomonas</taxon>
    </lineage>
</organism>
<dbReference type="InterPro" id="IPR024079">
    <property type="entry name" value="MetalloPept_cat_dom_sf"/>
</dbReference>
<comment type="similarity">
    <text evidence="1 7">Belongs to the peptidase M3 family.</text>
</comment>
<evidence type="ECO:0000313" key="11">
    <source>
        <dbReference type="Proteomes" id="UP000789595"/>
    </source>
</evidence>
<accession>A0A8J2X1S6</accession>
<dbReference type="GO" id="GO:0006518">
    <property type="term" value="P:peptide metabolic process"/>
    <property type="evidence" value="ECO:0007669"/>
    <property type="project" value="TreeGrafter"/>
</dbReference>
<dbReference type="GO" id="GO:0046872">
    <property type="term" value="F:metal ion binding"/>
    <property type="evidence" value="ECO:0007669"/>
    <property type="project" value="UniProtKB-UniRule"/>
</dbReference>
<proteinExistence type="inferred from homology"/>
<dbReference type="Gene3D" id="1.10.1370.10">
    <property type="entry name" value="Neurolysin, domain 3"/>
    <property type="match status" value="1"/>
</dbReference>
<dbReference type="Proteomes" id="UP000789595">
    <property type="component" value="Unassembled WGS sequence"/>
</dbReference>
<keyword evidence="3 7" id="KW-0479">Metal-binding</keyword>
<protein>
    <recommendedName>
        <fullName evidence="9">Peptidase M3A/M3B catalytic domain-containing protein</fullName>
    </recommendedName>
</protein>
<dbReference type="CDD" id="cd06455">
    <property type="entry name" value="M3A_TOP"/>
    <property type="match status" value="1"/>
</dbReference>
<sequence length="722" mass="79733">MSKRQKTDEACPCCELRARQASSWQFLPPNMAPKGACQQCVLPPPPPLSDYLPPFVWPRTAAEIEGLAQGVEIDFTSTMDRVAAVSDADASVETVLRPLMGAPHYKTNKAVVEAKFLQHCSTDSAVREAADKAGARFAALKAKGRTDPRIYGRVCALAAKNTVSGRDAHFVQALKAGFERSGLNLSPADQKKLQELRDADAKVCGLFKKNLAEDKTELLFDKNELEGCSDAWIAERTRDGKVVVTLKYPDLIPVLQQCSVAATRRRVSRARECEAYGANLDYVAEGVAIRKQIADLLGYKSWAHLSTETRMSGSPEAVTAFMDPLLAKVKEGAARDLERLKSLKGGALEASDVSFYSAKLLKEQYGVDHEAVRAYFPLDHVVATTLEIYQELLGLEFIEIEKFDTWHPAVRLFRVIDVATKQKQGFFYLDLHPRDGKYGHAAIFHLLKRWGDQVPVDCMLCNLPAPSADGKPALLRHSNCVTFFHEFGHIMHGLCASGDGNSTTLAKCPRDFVEAPSQMLENWCWTVEGLKRLSKHHETGATLPRDLLDKMLDAKNVNVGLNMARQIYLSTLDLEIHGTDPPTTAEGLQALVDRLRPEISLIENPPGANMLRSFGHLMNQYSAALCGNQNFTARSRRLHAIDAPISTQVPRIMAICGRKCSRRICLASVSRRTPSTRRRAGATGTSSLRRAASERSSTTSPRSSAGRRRRRRSSKAAASRKH</sequence>
<evidence type="ECO:0000256" key="3">
    <source>
        <dbReference type="ARBA" id="ARBA00022723"/>
    </source>
</evidence>
<evidence type="ECO:0000256" key="7">
    <source>
        <dbReference type="RuleBase" id="RU003435"/>
    </source>
</evidence>
<dbReference type="OrthoDB" id="534666at2759"/>
<evidence type="ECO:0000256" key="6">
    <source>
        <dbReference type="ARBA" id="ARBA00023049"/>
    </source>
</evidence>
<feature type="domain" description="Peptidase M3A/M3B catalytic" evidence="9">
    <location>
        <begin position="254"/>
        <end position="623"/>
    </location>
</feature>
<keyword evidence="6 7" id="KW-0482">Metalloprotease</keyword>
<gene>
    <name evidence="10" type="ORF">PECAL_5P13100</name>
</gene>
<dbReference type="Pfam" id="PF01432">
    <property type="entry name" value="Peptidase_M3"/>
    <property type="match status" value="1"/>
</dbReference>
<evidence type="ECO:0000256" key="5">
    <source>
        <dbReference type="ARBA" id="ARBA00022833"/>
    </source>
</evidence>
<feature type="region of interest" description="Disordered" evidence="8">
    <location>
        <begin position="670"/>
        <end position="722"/>
    </location>
</feature>
<evidence type="ECO:0000259" key="9">
    <source>
        <dbReference type="Pfam" id="PF01432"/>
    </source>
</evidence>
<dbReference type="GO" id="GO:0004222">
    <property type="term" value="F:metalloendopeptidase activity"/>
    <property type="evidence" value="ECO:0007669"/>
    <property type="project" value="InterPro"/>
</dbReference>
<dbReference type="InterPro" id="IPR001567">
    <property type="entry name" value="Pept_M3A_M3B_dom"/>
</dbReference>
<dbReference type="PANTHER" id="PTHR11804">
    <property type="entry name" value="PROTEASE M3 THIMET OLIGOPEPTIDASE-RELATED"/>
    <property type="match status" value="1"/>
</dbReference>
<comment type="cofactor">
    <cofactor evidence="7">
        <name>Zn(2+)</name>
        <dbReference type="ChEBI" id="CHEBI:29105"/>
    </cofactor>
    <text evidence="7">Binds 1 zinc ion.</text>
</comment>
<feature type="compositionally biased region" description="Low complexity" evidence="8">
    <location>
        <begin position="681"/>
        <end position="704"/>
    </location>
</feature>
<reference evidence="10" key="1">
    <citation type="submission" date="2021-11" db="EMBL/GenBank/DDBJ databases">
        <authorList>
            <consortium name="Genoscope - CEA"/>
            <person name="William W."/>
        </authorList>
    </citation>
    <scope>NUCLEOTIDE SEQUENCE</scope>
</reference>
<dbReference type="EMBL" id="CAKKNE010000005">
    <property type="protein sequence ID" value="CAH0376704.1"/>
    <property type="molecule type" value="Genomic_DNA"/>
</dbReference>
<dbReference type="AlphaFoldDB" id="A0A8J2X1S6"/>
<keyword evidence="11" id="KW-1185">Reference proteome</keyword>
<dbReference type="InterPro" id="IPR045090">
    <property type="entry name" value="Pept_M3A_M3B"/>
</dbReference>